<feature type="region of interest" description="Disordered" evidence="1">
    <location>
        <begin position="502"/>
        <end position="531"/>
    </location>
</feature>
<feature type="compositionally biased region" description="Basic residues" evidence="1">
    <location>
        <begin position="56"/>
        <end position="68"/>
    </location>
</feature>
<feature type="region of interest" description="Disordered" evidence="1">
    <location>
        <begin position="560"/>
        <end position="593"/>
    </location>
</feature>
<evidence type="ECO:0000313" key="2">
    <source>
        <dbReference type="EMBL" id="KIY69634.1"/>
    </source>
</evidence>
<feature type="region of interest" description="Disordered" evidence="1">
    <location>
        <begin position="718"/>
        <end position="753"/>
    </location>
</feature>
<dbReference type="AlphaFoldDB" id="A0A0D7BHP6"/>
<sequence>MDIVPYVRENSLRKAREPSGNATKKRKRDDNIERNIPPGASTGFKSVRDLLEQGGKGKKPSRSKKKARSPTPDIDLDAESDDIDREIAAGLDGPWPLRALSEPEPSTSKKKGKGKGGDGSTVQSVKRSRTVAGGERAKKGKKKKEPEPEQELHTDDLFASDDSIDRAIERGLVPPSEKKVKTKRKVVREDDENEPCSDGEVMRSPAKKKSKKSRKAEEKEDDGVPLVTKRKSKKKATPEDACHDPLNAGDVDRGDENDAPGKRSKRRKEPMSEREDEQDSAGDEILPALKKSKKKEKKKDVGDEDRDNEPAFIKRKKRFRRAEDEDDHVSDGDKERAPFKKKKSSKPTSTKPDHDADEVPDSEPESRPPRVKKGKKKPLLPSPSEDEMFGDDDEVDFPSPLKLGKGAFTTASKILSASNPPVRSQSDVIDLTDSDREEEHEYKVQDSLQTAQGQFLVVLYSPPTKAYALGSSTLRASSQVRGSSMEPQVGQNIGNMSWLLDNDDEDGGLGNDSFNIKSSSPPRRSASPFSIPSSINKNVAFAADLSDKAKGKRKADISILDISSGNEDEMDVDETQDLESEPPQISSPDASASFVMTQPVRIAGKARKRTFVDIPSSEPVTPAVPSRIARFGERPAKRQRSESRQPHVLNRLGRHVRDDMAIHSGGETSEGSEGSEDEERESDREFLLDSPTAAKVSPSYAQTQVYQDSLLSQAPARARSGPVFAKPPKRFGRFAGGRSTPKHRAPVVLSSPIPEDDVNEYEFDSFLVDDKEAIVYESDDD</sequence>
<protein>
    <submittedName>
        <fullName evidence="2">Uncharacterized protein</fullName>
    </submittedName>
</protein>
<feature type="compositionally biased region" description="Basic and acidic residues" evidence="1">
    <location>
        <begin position="250"/>
        <end position="261"/>
    </location>
</feature>
<gene>
    <name evidence="2" type="ORF">CYLTODRAFT_220977</name>
</gene>
<feature type="compositionally biased region" description="Low complexity" evidence="1">
    <location>
        <begin position="518"/>
        <end position="531"/>
    </location>
</feature>
<feature type="compositionally biased region" description="Basic residues" evidence="1">
    <location>
        <begin position="205"/>
        <end position="214"/>
    </location>
</feature>
<keyword evidence="3" id="KW-1185">Reference proteome</keyword>
<feature type="compositionally biased region" description="Acidic residues" evidence="1">
    <location>
        <begin position="566"/>
        <end position="580"/>
    </location>
</feature>
<evidence type="ECO:0000313" key="3">
    <source>
        <dbReference type="Proteomes" id="UP000054007"/>
    </source>
</evidence>
<proteinExistence type="predicted"/>
<feature type="compositionally biased region" description="Basic residues" evidence="1">
    <location>
        <begin position="369"/>
        <end position="378"/>
    </location>
</feature>
<accession>A0A0D7BHP6</accession>
<organism evidence="2 3">
    <name type="scientific">Cylindrobasidium torrendii FP15055 ss-10</name>
    <dbReference type="NCBI Taxonomy" id="1314674"/>
    <lineage>
        <taxon>Eukaryota</taxon>
        <taxon>Fungi</taxon>
        <taxon>Dikarya</taxon>
        <taxon>Basidiomycota</taxon>
        <taxon>Agaricomycotina</taxon>
        <taxon>Agaricomycetes</taxon>
        <taxon>Agaricomycetidae</taxon>
        <taxon>Agaricales</taxon>
        <taxon>Marasmiineae</taxon>
        <taxon>Physalacriaceae</taxon>
        <taxon>Cylindrobasidium</taxon>
    </lineage>
</organism>
<name>A0A0D7BHP6_9AGAR</name>
<dbReference type="Proteomes" id="UP000054007">
    <property type="component" value="Unassembled WGS sequence"/>
</dbReference>
<reference evidence="2 3" key="1">
    <citation type="journal article" date="2015" name="Fungal Genet. Biol.">
        <title>Evolution of novel wood decay mechanisms in Agaricales revealed by the genome sequences of Fistulina hepatica and Cylindrobasidium torrendii.</title>
        <authorList>
            <person name="Floudas D."/>
            <person name="Held B.W."/>
            <person name="Riley R."/>
            <person name="Nagy L.G."/>
            <person name="Koehler G."/>
            <person name="Ransdell A.S."/>
            <person name="Younus H."/>
            <person name="Chow J."/>
            <person name="Chiniquy J."/>
            <person name="Lipzen A."/>
            <person name="Tritt A."/>
            <person name="Sun H."/>
            <person name="Haridas S."/>
            <person name="LaButti K."/>
            <person name="Ohm R.A."/>
            <person name="Kues U."/>
            <person name="Blanchette R.A."/>
            <person name="Grigoriev I.V."/>
            <person name="Minto R.E."/>
            <person name="Hibbett D.S."/>
        </authorList>
    </citation>
    <scope>NUCLEOTIDE SEQUENCE [LARGE SCALE GENOMIC DNA]</scope>
    <source>
        <strain evidence="2 3">FP15055 ss-10</strain>
    </source>
</reference>
<feature type="compositionally biased region" description="Basic and acidic residues" evidence="1">
    <location>
        <begin position="329"/>
        <end position="338"/>
    </location>
</feature>
<feature type="compositionally biased region" description="Acidic residues" evidence="1">
    <location>
        <begin position="74"/>
        <end position="84"/>
    </location>
</feature>
<feature type="compositionally biased region" description="Basic and acidic residues" evidence="1">
    <location>
        <begin position="630"/>
        <end position="645"/>
    </location>
</feature>
<dbReference type="EMBL" id="KN880480">
    <property type="protein sequence ID" value="KIY69634.1"/>
    <property type="molecule type" value="Genomic_DNA"/>
</dbReference>
<feature type="region of interest" description="Disordered" evidence="1">
    <location>
        <begin position="613"/>
        <end position="700"/>
    </location>
</feature>
<evidence type="ECO:0000256" key="1">
    <source>
        <dbReference type="SAM" id="MobiDB-lite"/>
    </source>
</evidence>
<feature type="compositionally biased region" description="Acidic residues" evidence="1">
    <location>
        <begin position="384"/>
        <end position="396"/>
    </location>
</feature>
<feature type="region of interest" description="Disordered" evidence="1">
    <location>
        <begin position="1"/>
        <end position="403"/>
    </location>
</feature>
<feature type="compositionally biased region" description="Basic and acidic residues" evidence="1">
    <location>
        <begin position="144"/>
        <end position="156"/>
    </location>
</feature>
<dbReference type="OrthoDB" id="3268681at2759"/>
<feature type="compositionally biased region" description="Polar residues" evidence="1">
    <location>
        <begin position="583"/>
        <end position="593"/>
    </location>
</feature>